<dbReference type="Proteomes" id="UP001501747">
    <property type="component" value="Unassembled WGS sequence"/>
</dbReference>
<feature type="transmembrane region" description="Helical" evidence="8">
    <location>
        <begin position="121"/>
        <end position="139"/>
    </location>
</feature>
<dbReference type="RefSeq" id="WP_344875736.1">
    <property type="nucleotide sequence ID" value="NZ_BAABAL010000009.1"/>
</dbReference>
<protein>
    <submittedName>
        <fullName evidence="9">Glycosyltransferase 87 family protein</fullName>
    </submittedName>
</protein>
<comment type="similarity">
    <text evidence="7">Belongs to the glycosyltransferase 87 family.</text>
</comment>
<feature type="transmembrane region" description="Helical" evidence="8">
    <location>
        <begin position="79"/>
        <end position="109"/>
    </location>
</feature>
<name>A0ABP7S9X2_9PSEU</name>
<feature type="transmembrane region" description="Helical" evidence="8">
    <location>
        <begin position="266"/>
        <end position="285"/>
    </location>
</feature>
<sequence length="405" mass="43370">MSASPLGAVAPSRRTRVWIAALAALTFGLALLVTSWVSFIDLRVYREGGDAMLRGLNLYSGEFPYSDTKFRLPFTYPPFAAVLFGPLATLSWSAAVVATLLVGSAALIATTSITARGFHQNWTRAVQVGAAFAAVCVLAEPIRATLGYGQINLVLMLLVVADCLLPRTPWPRGLLIGVAAAIKLTPASFLLFFLVRLQWKPILAALGGFVAAGAVGWLVAPEDSLKYWTTLLLEPGRIGSAAFADNQSLRGALVRFGLTEAEASRWWVVVVPVVVVAAAFACWRLRASGRDLPALLVVAAAGLICSPVSWTHHWVWIAPAAVGAVIAIRRSARPWPLIAVAAAPLALFFVGAHLLLRRGGNLELSWTWPEHLLGNTYLITAFAVVIAGVIFGLRRRPPHADLPHA</sequence>
<dbReference type="Pfam" id="PF09594">
    <property type="entry name" value="GT87"/>
    <property type="match status" value="1"/>
</dbReference>
<evidence type="ECO:0000256" key="4">
    <source>
        <dbReference type="ARBA" id="ARBA00022692"/>
    </source>
</evidence>
<evidence type="ECO:0000256" key="3">
    <source>
        <dbReference type="ARBA" id="ARBA00022679"/>
    </source>
</evidence>
<dbReference type="EMBL" id="BAABAL010000009">
    <property type="protein sequence ID" value="GAA4008809.1"/>
    <property type="molecule type" value="Genomic_DNA"/>
</dbReference>
<organism evidence="9 10">
    <name type="scientific">Allokutzneria multivorans</name>
    <dbReference type="NCBI Taxonomy" id="1142134"/>
    <lineage>
        <taxon>Bacteria</taxon>
        <taxon>Bacillati</taxon>
        <taxon>Actinomycetota</taxon>
        <taxon>Actinomycetes</taxon>
        <taxon>Pseudonocardiales</taxon>
        <taxon>Pseudonocardiaceae</taxon>
        <taxon>Allokutzneria</taxon>
    </lineage>
</organism>
<keyword evidence="4 8" id="KW-0812">Transmembrane</keyword>
<feature type="transmembrane region" description="Helical" evidence="8">
    <location>
        <begin position="376"/>
        <end position="393"/>
    </location>
</feature>
<keyword evidence="5 8" id="KW-1133">Transmembrane helix</keyword>
<feature type="transmembrane region" description="Helical" evidence="8">
    <location>
        <begin position="17"/>
        <end position="39"/>
    </location>
</feature>
<feature type="transmembrane region" description="Helical" evidence="8">
    <location>
        <begin position="292"/>
        <end position="310"/>
    </location>
</feature>
<evidence type="ECO:0000256" key="7">
    <source>
        <dbReference type="ARBA" id="ARBA00024033"/>
    </source>
</evidence>
<evidence type="ECO:0000256" key="8">
    <source>
        <dbReference type="SAM" id="Phobius"/>
    </source>
</evidence>
<keyword evidence="3" id="KW-0808">Transferase</keyword>
<dbReference type="InterPro" id="IPR018584">
    <property type="entry name" value="GT87"/>
</dbReference>
<keyword evidence="2" id="KW-1003">Cell membrane</keyword>
<keyword evidence="10" id="KW-1185">Reference proteome</keyword>
<accession>A0ABP7S9X2</accession>
<evidence type="ECO:0000256" key="2">
    <source>
        <dbReference type="ARBA" id="ARBA00022475"/>
    </source>
</evidence>
<keyword evidence="6 8" id="KW-0472">Membrane</keyword>
<evidence type="ECO:0000256" key="5">
    <source>
        <dbReference type="ARBA" id="ARBA00022989"/>
    </source>
</evidence>
<evidence type="ECO:0000313" key="10">
    <source>
        <dbReference type="Proteomes" id="UP001501747"/>
    </source>
</evidence>
<comment type="caution">
    <text evidence="9">The sequence shown here is derived from an EMBL/GenBank/DDBJ whole genome shotgun (WGS) entry which is preliminary data.</text>
</comment>
<comment type="subcellular location">
    <subcellularLocation>
        <location evidence="1">Cell membrane</location>
        <topology evidence="1">Multi-pass membrane protein</topology>
    </subcellularLocation>
</comment>
<gene>
    <name evidence="9" type="ORF">GCM10022247_33780</name>
</gene>
<proteinExistence type="inferred from homology"/>
<feature type="transmembrane region" description="Helical" evidence="8">
    <location>
        <begin position="174"/>
        <end position="195"/>
    </location>
</feature>
<feature type="transmembrane region" description="Helical" evidence="8">
    <location>
        <begin position="316"/>
        <end position="332"/>
    </location>
</feature>
<evidence type="ECO:0000256" key="1">
    <source>
        <dbReference type="ARBA" id="ARBA00004651"/>
    </source>
</evidence>
<feature type="transmembrane region" description="Helical" evidence="8">
    <location>
        <begin position="337"/>
        <end position="356"/>
    </location>
</feature>
<evidence type="ECO:0000256" key="6">
    <source>
        <dbReference type="ARBA" id="ARBA00023136"/>
    </source>
</evidence>
<evidence type="ECO:0000313" key="9">
    <source>
        <dbReference type="EMBL" id="GAA4008809.1"/>
    </source>
</evidence>
<reference evidence="10" key="1">
    <citation type="journal article" date="2019" name="Int. J. Syst. Evol. Microbiol.">
        <title>The Global Catalogue of Microorganisms (GCM) 10K type strain sequencing project: providing services to taxonomists for standard genome sequencing and annotation.</title>
        <authorList>
            <consortium name="The Broad Institute Genomics Platform"/>
            <consortium name="The Broad Institute Genome Sequencing Center for Infectious Disease"/>
            <person name="Wu L."/>
            <person name="Ma J."/>
        </authorList>
    </citation>
    <scope>NUCLEOTIDE SEQUENCE [LARGE SCALE GENOMIC DNA]</scope>
    <source>
        <strain evidence="10">JCM 17342</strain>
    </source>
</reference>
<feature type="transmembrane region" description="Helical" evidence="8">
    <location>
        <begin position="202"/>
        <end position="220"/>
    </location>
</feature>